<sequence length="284" mass="31896">MGFACDARLQDAVLQGSHLTSPRVPPRISSTISRLYAGLVRFRPTGFVNATHRDLRPRASASSRFSQHPGGPWQRFTRGFDRIPSDFLFYGIILANGAVFASWQYATVRYHMQRTPDLIIWMQENFTTSWKNVSQGRWWTVLASCFSHQDLTHIFMNGFTYFFMAPTVLRILGNTRFLALYFGGGVISSLASLQWHKGKRDYSSHGASGAIYAVISFYACVSPRTTFLIFGLIPCPAWAFVSGVFLFDSYSAYAEKRQGTDTAGHVGGLLAGIAYFLFRARFGR</sequence>
<organism evidence="1 2">
    <name type="scientific">Artomyces pyxidatus</name>
    <dbReference type="NCBI Taxonomy" id="48021"/>
    <lineage>
        <taxon>Eukaryota</taxon>
        <taxon>Fungi</taxon>
        <taxon>Dikarya</taxon>
        <taxon>Basidiomycota</taxon>
        <taxon>Agaricomycotina</taxon>
        <taxon>Agaricomycetes</taxon>
        <taxon>Russulales</taxon>
        <taxon>Auriscalpiaceae</taxon>
        <taxon>Artomyces</taxon>
    </lineage>
</organism>
<name>A0ACB8TKU9_9AGAM</name>
<gene>
    <name evidence="1" type="ORF">BV25DRAFT_1866890</name>
</gene>
<dbReference type="Proteomes" id="UP000814140">
    <property type="component" value="Unassembled WGS sequence"/>
</dbReference>
<evidence type="ECO:0000313" key="1">
    <source>
        <dbReference type="EMBL" id="KAI0069030.1"/>
    </source>
</evidence>
<accession>A0ACB8TKU9</accession>
<protein>
    <submittedName>
        <fullName evidence="1">Rhomboid-domain-containing protein</fullName>
    </submittedName>
</protein>
<comment type="caution">
    <text evidence="1">The sequence shown here is derived from an EMBL/GenBank/DDBJ whole genome shotgun (WGS) entry which is preliminary data.</text>
</comment>
<reference evidence="1" key="2">
    <citation type="journal article" date="2022" name="New Phytol.">
        <title>Evolutionary transition to the ectomycorrhizal habit in the genomes of a hyperdiverse lineage of mushroom-forming fungi.</title>
        <authorList>
            <person name="Looney B."/>
            <person name="Miyauchi S."/>
            <person name="Morin E."/>
            <person name="Drula E."/>
            <person name="Courty P.E."/>
            <person name="Kohler A."/>
            <person name="Kuo A."/>
            <person name="LaButti K."/>
            <person name="Pangilinan J."/>
            <person name="Lipzen A."/>
            <person name="Riley R."/>
            <person name="Andreopoulos W."/>
            <person name="He G."/>
            <person name="Johnson J."/>
            <person name="Nolan M."/>
            <person name="Tritt A."/>
            <person name="Barry K.W."/>
            <person name="Grigoriev I.V."/>
            <person name="Nagy L.G."/>
            <person name="Hibbett D."/>
            <person name="Henrissat B."/>
            <person name="Matheny P.B."/>
            <person name="Labbe J."/>
            <person name="Martin F.M."/>
        </authorList>
    </citation>
    <scope>NUCLEOTIDE SEQUENCE</scope>
    <source>
        <strain evidence="1">HHB10654</strain>
    </source>
</reference>
<proteinExistence type="predicted"/>
<reference evidence="1" key="1">
    <citation type="submission" date="2021-03" db="EMBL/GenBank/DDBJ databases">
        <authorList>
            <consortium name="DOE Joint Genome Institute"/>
            <person name="Ahrendt S."/>
            <person name="Looney B.P."/>
            <person name="Miyauchi S."/>
            <person name="Morin E."/>
            <person name="Drula E."/>
            <person name="Courty P.E."/>
            <person name="Chicoki N."/>
            <person name="Fauchery L."/>
            <person name="Kohler A."/>
            <person name="Kuo A."/>
            <person name="Labutti K."/>
            <person name="Pangilinan J."/>
            <person name="Lipzen A."/>
            <person name="Riley R."/>
            <person name="Andreopoulos W."/>
            <person name="He G."/>
            <person name="Johnson J."/>
            <person name="Barry K.W."/>
            <person name="Grigoriev I.V."/>
            <person name="Nagy L."/>
            <person name="Hibbett D."/>
            <person name="Henrissat B."/>
            <person name="Matheny P.B."/>
            <person name="Labbe J."/>
            <person name="Martin F."/>
        </authorList>
    </citation>
    <scope>NUCLEOTIDE SEQUENCE</scope>
    <source>
        <strain evidence="1">HHB10654</strain>
    </source>
</reference>
<dbReference type="EMBL" id="MU277187">
    <property type="protein sequence ID" value="KAI0069030.1"/>
    <property type="molecule type" value="Genomic_DNA"/>
</dbReference>
<keyword evidence="2" id="KW-1185">Reference proteome</keyword>
<evidence type="ECO:0000313" key="2">
    <source>
        <dbReference type="Proteomes" id="UP000814140"/>
    </source>
</evidence>